<evidence type="ECO:0000256" key="1">
    <source>
        <dbReference type="SAM" id="MobiDB-lite"/>
    </source>
</evidence>
<feature type="region of interest" description="Disordered" evidence="1">
    <location>
        <begin position="286"/>
        <end position="412"/>
    </location>
</feature>
<sequence length="444" mass="49796">MPAVYKSPYEGFDAAGRQRDPFGQYREEGARGFDFREPSREREAPTDRPGLFQWAARPDEGEPGERSRPRGRTPLEFEEMPGGPPGFGRVREEEAQRSYCQQPSLERPFRQGFASQPDQQFAANPYLGGFRILENAQPAAAHPNPSDFQSRLAHLEEQVRANTDKAAMESELRRHATAIDPFKKRGLFAQHEMFSAIYAAPTAHKGTLALADDMGVFLKNRCIKLNYMAEDIHTFAQQKVRELGENPTAAQVAAVEKEVLRCFQEKKVKAEEVLAKHPEWLREENRGQYFAPPPPPAYHNQNPGQWPAGRGRPPYARGAGGGIPQNVGPGPRNREDTRGGCLGEPTPKRPRQMSPRDTTEPAKPSTPSAPLTWEGEGAKKGGVEEPRRGEAIRRVEENECDPSEEQTEGEVVSTSCLLVESEANRRIRKLGRKRKSQETRNRIK</sequence>
<dbReference type="Proteomes" id="UP000054558">
    <property type="component" value="Unassembled WGS sequence"/>
</dbReference>
<organism evidence="2 3">
    <name type="scientific">Klebsormidium nitens</name>
    <name type="common">Green alga</name>
    <name type="synonym">Ulothrix nitens</name>
    <dbReference type="NCBI Taxonomy" id="105231"/>
    <lineage>
        <taxon>Eukaryota</taxon>
        <taxon>Viridiplantae</taxon>
        <taxon>Streptophyta</taxon>
        <taxon>Klebsormidiophyceae</taxon>
        <taxon>Klebsormidiales</taxon>
        <taxon>Klebsormidiaceae</taxon>
        <taxon>Klebsormidium</taxon>
    </lineage>
</organism>
<reference evidence="2 3" key="1">
    <citation type="journal article" date="2014" name="Nat. Commun.">
        <title>Klebsormidium flaccidum genome reveals primary factors for plant terrestrial adaptation.</title>
        <authorList>
            <person name="Hori K."/>
            <person name="Maruyama F."/>
            <person name="Fujisawa T."/>
            <person name="Togashi T."/>
            <person name="Yamamoto N."/>
            <person name="Seo M."/>
            <person name="Sato S."/>
            <person name="Yamada T."/>
            <person name="Mori H."/>
            <person name="Tajima N."/>
            <person name="Moriyama T."/>
            <person name="Ikeuchi M."/>
            <person name="Watanabe M."/>
            <person name="Wada H."/>
            <person name="Kobayashi K."/>
            <person name="Saito M."/>
            <person name="Masuda T."/>
            <person name="Sasaki-Sekimoto Y."/>
            <person name="Mashiguchi K."/>
            <person name="Awai K."/>
            <person name="Shimojima M."/>
            <person name="Masuda S."/>
            <person name="Iwai M."/>
            <person name="Nobusawa T."/>
            <person name="Narise T."/>
            <person name="Kondo S."/>
            <person name="Saito H."/>
            <person name="Sato R."/>
            <person name="Murakawa M."/>
            <person name="Ihara Y."/>
            <person name="Oshima-Yamada Y."/>
            <person name="Ohtaka K."/>
            <person name="Satoh M."/>
            <person name="Sonobe K."/>
            <person name="Ishii M."/>
            <person name="Ohtani R."/>
            <person name="Kanamori-Sato M."/>
            <person name="Honoki R."/>
            <person name="Miyazaki D."/>
            <person name="Mochizuki H."/>
            <person name="Umetsu J."/>
            <person name="Higashi K."/>
            <person name="Shibata D."/>
            <person name="Kamiya Y."/>
            <person name="Sato N."/>
            <person name="Nakamura Y."/>
            <person name="Tabata S."/>
            <person name="Ida S."/>
            <person name="Kurokawa K."/>
            <person name="Ohta H."/>
        </authorList>
    </citation>
    <scope>NUCLEOTIDE SEQUENCE [LARGE SCALE GENOMIC DNA]</scope>
    <source>
        <strain evidence="2 3">NIES-2285</strain>
    </source>
</reference>
<feature type="compositionally biased region" description="Basic and acidic residues" evidence="1">
    <location>
        <begin position="376"/>
        <end position="397"/>
    </location>
</feature>
<feature type="region of interest" description="Disordered" evidence="1">
    <location>
        <begin position="1"/>
        <end position="97"/>
    </location>
</feature>
<feature type="compositionally biased region" description="Low complexity" evidence="1">
    <location>
        <begin position="307"/>
        <end position="317"/>
    </location>
</feature>
<gene>
    <name evidence="2" type="ORF">KFL_005990020</name>
</gene>
<feature type="compositionally biased region" description="Basic and acidic residues" evidence="1">
    <location>
        <begin position="16"/>
        <end position="46"/>
    </location>
</feature>
<feature type="compositionally biased region" description="Basic and acidic residues" evidence="1">
    <location>
        <begin position="57"/>
        <end position="68"/>
    </location>
</feature>
<protein>
    <submittedName>
        <fullName evidence="2">Reverse transcriptase</fullName>
    </submittedName>
</protein>
<dbReference type="EMBL" id="DF237548">
    <property type="protein sequence ID" value="GAQ90095.1"/>
    <property type="molecule type" value="Genomic_DNA"/>
</dbReference>
<keyword evidence="2" id="KW-0808">Transferase</keyword>
<proteinExistence type="predicted"/>
<feature type="compositionally biased region" description="Acidic residues" evidence="1">
    <location>
        <begin position="398"/>
        <end position="408"/>
    </location>
</feature>
<keyword evidence="3" id="KW-1185">Reference proteome</keyword>
<keyword evidence="2" id="KW-0695">RNA-directed DNA polymerase</keyword>
<evidence type="ECO:0000313" key="2">
    <source>
        <dbReference type="EMBL" id="GAQ90095.1"/>
    </source>
</evidence>
<keyword evidence="2" id="KW-0548">Nucleotidyltransferase</keyword>
<dbReference type="AlphaFoldDB" id="A0A1Y1IGV4"/>
<accession>A0A1Y1IGV4</accession>
<name>A0A1Y1IGV4_KLENI</name>
<dbReference type="GO" id="GO:0003964">
    <property type="term" value="F:RNA-directed DNA polymerase activity"/>
    <property type="evidence" value="ECO:0007669"/>
    <property type="project" value="UniProtKB-KW"/>
</dbReference>
<evidence type="ECO:0000313" key="3">
    <source>
        <dbReference type="Proteomes" id="UP000054558"/>
    </source>
</evidence>